<dbReference type="InterPro" id="IPR051652">
    <property type="entry name" value="MDM2_MDM4_MUL1"/>
</dbReference>
<evidence type="ECO:0000313" key="14">
    <source>
        <dbReference type="EMBL" id="AAH79729.1"/>
    </source>
</evidence>
<evidence type="ECO:0000313" key="17">
    <source>
        <dbReference type="Xenbase" id="XB-GENE-5839762"/>
    </source>
</evidence>
<evidence type="ECO:0000256" key="12">
    <source>
        <dbReference type="SAM" id="Phobius"/>
    </source>
</evidence>
<evidence type="ECO:0000313" key="15">
    <source>
        <dbReference type="Proteomes" id="UP000186698"/>
    </source>
</evidence>
<keyword evidence="5 12" id="KW-0812">Transmembrane</keyword>
<keyword evidence="8" id="KW-0833">Ubl conjugation pathway</keyword>
<keyword evidence="4" id="KW-0808">Transferase</keyword>
<dbReference type="EC" id="2.3.2.27" evidence="3"/>
<dbReference type="GO" id="GO:0016567">
    <property type="term" value="P:protein ubiquitination"/>
    <property type="evidence" value="ECO:0007669"/>
    <property type="project" value="InterPro"/>
</dbReference>
<reference evidence="14" key="2">
    <citation type="submission" date="2004-08" db="EMBL/GenBank/DDBJ databases">
        <authorList>
            <consortium name="NIH - Xenopus Gene Collection (XGC) project"/>
        </authorList>
    </citation>
    <scope>NUCLEOTIDE SEQUENCE [LARGE SCALE MRNA]</scope>
    <source>
        <tissue evidence="14">Oocytes</tissue>
    </source>
</reference>
<keyword evidence="11 12" id="KW-0472">Membrane</keyword>
<dbReference type="GO" id="GO:0061630">
    <property type="term" value="F:ubiquitin protein ligase activity"/>
    <property type="evidence" value="ECO:0007669"/>
    <property type="project" value="UniProtKB-EC"/>
</dbReference>
<evidence type="ECO:0000256" key="11">
    <source>
        <dbReference type="ARBA" id="ARBA00023136"/>
    </source>
</evidence>
<evidence type="ECO:0000256" key="3">
    <source>
        <dbReference type="ARBA" id="ARBA00012483"/>
    </source>
</evidence>
<dbReference type="Xenbase" id="XB-GENE-5839762">
    <property type="gene designation" value="mul1a.S"/>
</dbReference>
<gene>
    <name evidence="16 17" type="primary">mul1a.S</name>
    <name evidence="16" type="synonym">LOC100490540.S</name>
    <name evidence="14" type="synonym">MGC83539</name>
    <name evidence="17" type="synonym">mul1a</name>
</gene>
<sequence>MVMELSAVDTLCVGSTCALSSLFYYLYRCQRAAVTRIQSAQRLQFDSDLKKLLEHSESRELGYVVLEGKVQAVNEALKSHFKPHLQAVIQRYQMTEHRLLWNSLTRSWSEGKHIIHKQVDAIPFLLSQLEGVGDSVLVSNPLNASGLCLETVHEEFHIPSPGFGEVFRHYLSGEKPTGLLETEEILPVGTVITGIGRLVLDPQGGVDITSTPGWIRILPVP</sequence>
<dbReference type="AGR" id="Xenbase:XB-GENE-5839762"/>
<dbReference type="EMBL" id="BC079729">
    <property type="protein sequence ID" value="AAH79729.1"/>
    <property type="molecule type" value="mRNA"/>
</dbReference>
<reference evidence="16" key="3">
    <citation type="submission" date="2025-04" db="UniProtKB">
        <authorList>
            <consortium name="RefSeq"/>
        </authorList>
    </citation>
    <scope>IDENTIFICATION</scope>
</reference>
<evidence type="ECO:0000259" key="13">
    <source>
        <dbReference type="Pfam" id="PF12483"/>
    </source>
</evidence>
<dbReference type="AlphaFoldDB" id="Q6AX71"/>
<dbReference type="PANTHER" id="PTHR12183">
    <property type="entry name" value="MITOCHONDRIAL UBIQUITIN LIGASE ACTIVATOR OF NFKB 1"/>
    <property type="match status" value="1"/>
</dbReference>
<evidence type="ECO:0000256" key="7">
    <source>
        <dbReference type="ARBA" id="ARBA00022771"/>
    </source>
</evidence>
<dbReference type="Pfam" id="PF12483">
    <property type="entry name" value="GIDE"/>
    <property type="match status" value="1"/>
</dbReference>
<dbReference type="Proteomes" id="UP000186698">
    <property type="component" value="Chromosome 5S"/>
</dbReference>
<dbReference type="GO" id="GO:0008270">
    <property type="term" value="F:zinc ion binding"/>
    <property type="evidence" value="ECO:0007669"/>
    <property type="project" value="UniProtKB-KW"/>
</dbReference>
<proteinExistence type="evidence at transcript level"/>
<keyword evidence="10 12" id="KW-1133">Transmembrane helix</keyword>
<reference evidence="16" key="1">
    <citation type="journal article" date="2002" name="Dev. Dyn.">
        <title>Genetic and genomic tools for Xenopus research: The NIH Xenopus initiative.</title>
        <authorList>
            <person name="Klein S.L."/>
            <person name="Strausberg R.L."/>
            <person name="Wagner L."/>
            <person name="Pontius J."/>
            <person name="Clifton S.W."/>
            <person name="Richardson P."/>
        </authorList>
    </citation>
    <scope>NUCLEOTIDE SEQUENCE</scope>
</reference>
<name>Q6AX71_XENLA</name>
<dbReference type="RefSeq" id="NP_001087403.1">
    <property type="nucleotide sequence ID" value="NM_001093934.1"/>
</dbReference>
<keyword evidence="6" id="KW-0479">Metal-binding</keyword>
<dbReference type="CTD" id="447227"/>
<comment type="catalytic activity">
    <reaction evidence="1">
        <text>S-ubiquitinyl-[E2 ubiquitin-conjugating enzyme]-L-cysteine + [acceptor protein]-L-lysine = [E2 ubiquitin-conjugating enzyme]-L-cysteine + N(6)-ubiquitinyl-[acceptor protein]-L-lysine.</text>
        <dbReference type="EC" id="2.3.2.27"/>
    </reaction>
</comment>
<keyword evidence="7" id="KW-0863">Zinc-finger</keyword>
<feature type="transmembrane region" description="Helical" evidence="12">
    <location>
        <begin position="6"/>
        <end position="27"/>
    </location>
</feature>
<evidence type="ECO:0000256" key="2">
    <source>
        <dbReference type="ARBA" id="ARBA00004141"/>
    </source>
</evidence>
<evidence type="ECO:0000313" key="16">
    <source>
        <dbReference type="RefSeq" id="NP_001087403.1"/>
    </source>
</evidence>
<dbReference type="InterPro" id="IPR022170">
    <property type="entry name" value="MUL1-like"/>
</dbReference>
<organism evidence="14">
    <name type="scientific">Xenopus laevis</name>
    <name type="common">African clawed frog</name>
    <dbReference type="NCBI Taxonomy" id="8355"/>
    <lineage>
        <taxon>Eukaryota</taxon>
        <taxon>Metazoa</taxon>
        <taxon>Chordata</taxon>
        <taxon>Craniata</taxon>
        <taxon>Vertebrata</taxon>
        <taxon>Euteleostomi</taxon>
        <taxon>Amphibia</taxon>
        <taxon>Batrachia</taxon>
        <taxon>Anura</taxon>
        <taxon>Pipoidea</taxon>
        <taxon>Pipidae</taxon>
        <taxon>Xenopodinae</taxon>
        <taxon>Xenopus</taxon>
        <taxon>Xenopus</taxon>
    </lineage>
</organism>
<evidence type="ECO:0000256" key="8">
    <source>
        <dbReference type="ARBA" id="ARBA00022786"/>
    </source>
</evidence>
<comment type="subcellular location">
    <subcellularLocation>
        <location evidence="2">Membrane</location>
        <topology evidence="2">Multi-pass membrane protein</topology>
    </subcellularLocation>
</comment>
<protein>
    <recommendedName>
        <fullName evidence="3">RING-type E3 ubiquitin transferase</fullName>
        <ecNumber evidence="3">2.3.2.27</ecNumber>
    </recommendedName>
</protein>
<evidence type="ECO:0000256" key="1">
    <source>
        <dbReference type="ARBA" id="ARBA00000900"/>
    </source>
</evidence>
<feature type="domain" description="E3 Ubiquitin ligase MUL1-like" evidence="13">
    <location>
        <begin position="96"/>
        <end position="210"/>
    </location>
</feature>
<keyword evidence="9" id="KW-0862">Zinc</keyword>
<dbReference type="PANTHER" id="PTHR12183:SF6">
    <property type="entry name" value="RING-TYPE E3 UBIQUITIN TRANSFERASE"/>
    <property type="match status" value="1"/>
</dbReference>
<accession>Q6AX71</accession>
<evidence type="ECO:0000256" key="4">
    <source>
        <dbReference type="ARBA" id="ARBA00022679"/>
    </source>
</evidence>
<evidence type="ECO:0000256" key="6">
    <source>
        <dbReference type="ARBA" id="ARBA00022723"/>
    </source>
</evidence>
<dbReference type="GeneID" id="447227"/>
<evidence type="ECO:0000256" key="5">
    <source>
        <dbReference type="ARBA" id="ARBA00022692"/>
    </source>
</evidence>
<dbReference type="DNASU" id="447227"/>
<dbReference type="Bgee" id="447227">
    <property type="expression patterns" value="Expressed in muscle tissue and 18 other cell types or tissues"/>
</dbReference>
<dbReference type="KEGG" id="xla:447227"/>
<evidence type="ECO:0000256" key="10">
    <source>
        <dbReference type="ARBA" id="ARBA00022989"/>
    </source>
</evidence>
<keyword evidence="15" id="KW-1185">Reference proteome</keyword>
<evidence type="ECO:0000256" key="9">
    <source>
        <dbReference type="ARBA" id="ARBA00022833"/>
    </source>
</evidence>
<dbReference type="OrthoDB" id="1711136at2759"/>
<dbReference type="GO" id="GO:0016020">
    <property type="term" value="C:membrane"/>
    <property type="evidence" value="ECO:0007669"/>
    <property type="project" value="UniProtKB-SubCell"/>
</dbReference>